<dbReference type="PANTHER" id="PTHR47017:SF1">
    <property type="entry name" value="ACYL-COA"/>
    <property type="match status" value="1"/>
</dbReference>
<dbReference type="EMBL" id="ASXJ01000340">
    <property type="protein sequence ID" value="ERM00115.1"/>
    <property type="molecule type" value="Genomic_DNA"/>
</dbReference>
<dbReference type="Gene3D" id="3.40.630.30">
    <property type="match status" value="1"/>
</dbReference>
<dbReference type="Proteomes" id="UP000016842">
    <property type="component" value="Unassembled WGS sequence"/>
</dbReference>
<dbReference type="InterPro" id="IPR007434">
    <property type="entry name" value="FemAB-like"/>
</dbReference>
<accession>U4V2A1</accession>
<evidence type="ECO:0008006" key="3">
    <source>
        <dbReference type="Google" id="ProtNLM"/>
    </source>
</evidence>
<evidence type="ECO:0000313" key="1">
    <source>
        <dbReference type="EMBL" id="ERM00115.1"/>
    </source>
</evidence>
<sequence length="407" mass="46131">MRDNGKGIAVNDEDPRNEQSFVLRVVENISEFTKDEWSSLVGGASRQDANYNPFITRNFLLALEESGSVSRKAGWLPKHLRLEDDRGGSLIGVVPNYLKGHSQGEYVFDHGWADAFERAGGRYYPKFQAAVPFTPATGPRLINHVAYESETVRLALAGGLRELADQTGVSSAHVTFALPDEIIALERAGFLHRTDQQFHFKNNNFKSYDDFLSELVSRKRKALKKERREALSDGIEIDWLTGSDLTEAVWDDFFAFYIDTGSRKWGRPYLNRQFFSLIGESMAEDILLIMAKRNGHYIAGAINFIGGGDTLFGRHWGGCIEDHPYLHFEVCYHQAIDFAIDRKLSVVEAGAQGEHKIARGYVPVTTHSAHYIVHEGFRNAVRDYLEHERREVEQIQSALHEHSPPFR</sequence>
<evidence type="ECO:0000313" key="2">
    <source>
        <dbReference type="Proteomes" id="UP000016842"/>
    </source>
</evidence>
<protein>
    <recommendedName>
        <fullName evidence="3">GNAT family N-acetyltransferase</fullName>
    </recommendedName>
</protein>
<proteinExistence type="predicted"/>
<gene>
    <name evidence="1" type="ORF">Q644_06730</name>
</gene>
<organism evidence="1 2">
    <name type="scientific">Brucella intermedia 229E</name>
    <dbReference type="NCBI Taxonomy" id="1337887"/>
    <lineage>
        <taxon>Bacteria</taxon>
        <taxon>Pseudomonadati</taxon>
        <taxon>Pseudomonadota</taxon>
        <taxon>Alphaproteobacteria</taxon>
        <taxon>Hyphomicrobiales</taxon>
        <taxon>Brucellaceae</taxon>
        <taxon>Brucella/Ochrobactrum group</taxon>
        <taxon>Brucella</taxon>
    </lineage>
</organism>
<comment type="caution">
    <text evidence="1">The sequence shown here is derived from an EMBL/GenBank/DDBJ whole genome shotgun (WGS) entry which is preliminary data.</text>
</comment>
<reference evidence="1 2" key="1">
    <citation type="journal article" date="2014" name="FEMS Microbiol. Lett.">
        <title>Genome sequencing analysis reveals virulence-related gene content of Ochrobactrum intermedium strain 229E, a urease-positive strain isolated from the human gastric niche.</title>
        <authorList>
            <person name="Kulkarni G.J."/>
            <person name="Shetty S."/>
            <person name="Dharne M.S."/>
            <person name="Shouche Y.S."/>
        </authorList>
    </citation>
    <scope>NUCLEOTIDE SEQUENCE [LARGE SCALE GENOMIC DNA]</scope>
    <source>
        <strain evidence="1 2">229E</strain>
    </source>
</reference>
<dbReference type="InterPro" id="IPR016181">
    <property type="entry name" value="Acyl_CoA_acyltransferase"/>
</dbReference>
<dbReference type="Pfam" id="PF04339">
    <property type="entry name" value="FemAB_like"/>
    <property type="match status" value="1"/>
</dbReference>
<dbReference type="PANTHER" id="PTHR47017">
    <property type="entry name" value="ACYL-COA"/>
    <property type="match status" value="1"/>
</dbReference>
<name>U4V2A1_9HYPH</name>
<dbReference type="PATRIC" id="fig|1337887.3.peg.4754"/>
<dbReference type="AlphaFoldDB" id="U4V2A1"/>
<dbReference type="SUPFAM" id="SSF55729">
    <property type="entry name" value="Acyl-CoA N-acyltransferases (Nat)"/>
    <property type="match status" value="1"/>
</dbReference>